<keyword evidence="3" id="KW-1185">Reference proteome</keyword>
<dbReference type="VEuPathDB" id="FungiDB:AMAG_04537"/>
<dbReference type="PROSITE" id="PS51186">
    <property type="entry name" value="GNAT"/>
    <property type="match status" value="1"/>
</dbReference>
<dbReference type="InterPro" id="IPR000182">
    <property type="entry name" value="GNAT_dom"/>
</dbReference>
<reference evidence="3" key="2">
    <citation type="submission" date="2009-11" db="EMBL/GenBank/DDBJ databases">
        <title>The Genome Sequence of Allomyces macrogynus strain ATCC 38327.</title>
        <authorList>
            <consortium name="The Broad Institute Genome Sequencing Platform"/>
            <person name="Russ C."/>
            <person name="Cuomo C."/>
            <person name="Shea T."/>
            <person name="Young S.K."/>
            <person name="Zeng Q."/>
            <person name="Koehrsen M."/>
            <person name="Haas B."/>
            <person name="Borodovsky M."/>
            <person name="Guigo R."/>
            <person name="Alvarado L."/>
            <person name="Berlin A."/>
            <person name="Borenstein D."/>
            <person name="Chen Z."/>
            <person name="Engels R."/>
            <person name="Freedman E."/>
            <person name="Gellesch M."/>
            <person name="Goldberg J."/>
            <person name="Griggs A."/>
            <person name="Gujja S."/>
            <person name="Heiman D."/>
            <person name="Hepburn T."/>
            <person name="Howarth C."/>
            <person name="Jen D."/>
            <person name="Larson L."/>
            <person name="Lewis B."/>
            <person name="Mehta T."/>
            <person name="Park D."/>
            <person name="Pearson M."/>
            <person name="Roberts A."/>
            <person name="Saif S."/>
            <person name="Shenoy N."/>
            <person name="Sisk P."/>
            <person name="Stolte C."/>
            <person name="Sykes S."/>
            <person name="Walk T."/>
            <person name="White J."/>
            <person name="Yandava C."/>
            <person name="Burger G."/>
            <person name="Gray M.W."/>
            <person name="Holland P.W.H."/>
            <person name="King N."/>
            <person name="Lang F.B.F."/>
            <person name="Roger A.J."/>
            <person name="Ruiz-Trillo I."/>
            <person name="Lander E."/>
            <person name="Nusbaum C."/>
        </authorList>
    </citation>
    <scope>NUCLEOTIDE SEQUENCE [LARGE SCALE GENOMIC DNA]</scope>
    <source>
        <strain evidence="3">ATCC 38327</strain>
    </source>
</reference>
<reference evidence="2 3" key="1">
    <citation type="submission" date="2009-11" db="EMBL/GenBank/DDBJ databases">
        <title>Annotation of Allomyces macrogynus ATCC 38327.</title>
        <authorList>
            <consortium name="The Broad Institute Genome Sequencing Platform"/>
            <person name="Russ C."/>
            <person name="Cuomo C."/>
            <person name="Burger G."/>
            <person name="Gray M.W."/>
            <person name="Holland P.W.H."/>
            <person name="King N."/>
            <person name="Lang F.B.F."/>
            <person name="Roger A.J."/>
            <person name="Ruiz-Trillo I."/>
            <person name="Young S.K."/>
            <person name="Zeng Q."/>
            <person name="Gargeya S."/>
            <person name="Fitzgerald M."/>
            <person name="Haas B."/>
            <person name="Abouelleil A."/>
            <person name="Alvarado L."/>
            <person name="Arachchi H.M."/>
            <person name="Berlin A."/>
            <person name="Chapman S.B."/>
            <person name="Gearin G."/>
            <person name="Goldberg J."/>
            <person name="Griggs A."/>
            <person name="Gujja S."/>
            <person name="Hansen M."/>
            <person name="Heiman D."/>
            <person name="Howarth C."/>
            <person name="Larimer J."/>
            <person name="Lui A."/>
            <person name="MacDonald P.J.P."/>
            <person name="McCowen C."/>
            <person name="Montmayeur A."/>
            <person name="Murphy C."/>
            <person name="Neiman D."/>
            <person name="Pearson M."/>
            <person name="Priest M."/>
            <person name="Roberts A."/>
            <person name="Saif S."/>
            <person name="Shea T."/>
            <person name="Sisk P."/>
            <person name="Stolte C."/>
            <person name="Sykes S."/>
            <person name="Wortman J."/>
            <person name="Nusbaum C."/>
            <person name="Birren B."/>
        </authorList>
    </citation>
    <scope>NUCLEOTIDE SEQUENCE [LARGE SCALE GENOMIC DNA]</scope>
    <source>
        <strain evidence="2 3">ATCC 38327</strain>
    </source>
</reference>
<dbReference type="PANTHER" id="PTHR42791">
    <property type="entry name" value="GNAT FAMILY ACETYLTRANSFERASE"/>
    <property type="match status" value="1"/>
</dbReference>
<dbReference type="Proteomes" id="UP000054350">
    <property type="component" value="Unassembled WGS sequence"/>
</dbReference>
<accession>A0A0L0S585</accession>
<gene>
    <name evidence="2" type="ORF">AMAG_04537</name>
</gene>
<proteinExistence type="predicted"/>
<feature type="domain" description="N-acetyltransferase" evidence="1">
    <location>
        <begin position="71"/>
        <end position="223"/>
    </location>
</feature>
<dbReference type="EMBL" id="GG745332">
    <property type="protein sequence ID" value="KNE57677.1"/>
    <property type="molecule type" value="Genomic_DNA"/>
</dbReference>
<dbReference type="InterPro" id="IPR016181">
    <property type="entry name" value="Acyl_CoA_acyltransferase"/>
</dbReference>
<evidence type="ECO:0000313" key="2">
    <source>
        <dbReference type="EMBL" id="KNE57677.1"/>
    </source>
</evidence>
<organism evidence="2 3">
    <name type="scientific">Allomyces macrogynus (strain ATCC 38327)</name>
    <name type="common">Allomyces javanicus var. macrogynus</name>
    <dbReference type="NCBI Taxonomy" id="578462"/>
    <lineage>
        <taxon>Eukaryota</taxon>
        <taxon>Fungi</taxon>
        <taxon>Fungi incertae sedis</taxon>
        <taxon>Blastocladiomycota</taxon>
        <taxon>Blastocladiomycetes</taxon>
        <taxon>Blastocladiales</taxon>
        <taxon>Blastocladiaceae</taxon>
        <taxon>Allomyces</taxon>
    </lineage>
</organism>
<evidence type="ECO:0000259" key="1">
    <source>
        <dbReference type="PROSITE" id="PS51186"/>
    </source>
</evidence>
<dbReference type="Gene3D" id="3.40.630.30">
    <property type="match status" value="1"/>
</dbReference>
<dbReference type="SUPFAM" id="SSF55729">
    <property type="entry name" value="Acyl-CoA N-acyltransferases (Nat)"/>
    <property type="match status" value="1"/>
</dbReference>
<protein>
    <recommendedName>
        <fullName evidence="1">N-acetyltransferase domain-containing protein</fullName>
    </recommendedName>
</protein>
<dbReference type="Pfam" id="PF00583">
    <property type="entry name" value="Acetyltransf_1"/>
    <property type="match status" value="1"/>
</dbReference>
<sequence length="257" mass="28644">MPTDLDATYKLTPLADASPDDVDRFLDLMWVAFRDDPLWSALIADDTDARHKANRWFIEHVRLDGLVAHGQLIRDRETCRVVGHAALIPPAPSDGPVVGTHPVTDEFRAQMEEAVGPAIARRLEKMLSMFGEMDGVVAALHPEVKVPMWVLQAVVVDPEVQGQGIGTWVVRKLLDQNPSVPVILYTQEEHNASWYSTKLAFEESDTREFCIEDDALAKAVKFTNWTMLHVPKAAADGKGKEVARAWKVDYSCSCIVQ</sequence>
<name>A0A0L0S585_ALLM3</name>
<dbReference type="OrthoDB" id="544277at2759"/>
<dbReference type="InterPro" id="IPR052523">
    <property type="entry name" value="Trichothecene_AcTrans"/>
</dbReference>
<dbReference type="PANTHER" id="PTHR42791:SF1">
    <property type="entry name" value="N-ACETYLTRANSFERASE DOMAIN-CONTAINING PROTEIN"/>
    <property type="match status" value="1"/>
</dbReference>
<dbReference type="GO" id="GO:0016747">
    <property type="term" value="F:acyltransferase activity, transferring groups other than amino-acyl groups"/>
    <property type="evidence" value="ECO:0007669"/>
    <property type="project" value="InterPro"/>
</dbReference>
<evidence type="ECO:0000313" key="3">
    <source>
        <dbReference type="Proteomes" id="UP000054350"/>
    </source>
</evidence>
<dbReference type="AlphaFoldDB" id="A0A0L0S585"/>
<dbReference type="CDD" id="cd04301">
    <property type="entry name" value="NAT_SF"/>
    <property type="match status" value="1"/>
</dbReference>